<protein>
    <submittedName>
        <fullName evidence="2">Uncharacterized protein</fullName>
    </submittedName>
</protein>
<evidence type="ECO:0000256" key="1">
    <source>
        <dbReference type="SAM" id="Phobius"/>
    </source>
</evidence>
<keyword evidence="1" id="KW-0472">Membrane</keyword>
<feature type="transmembrane region" description="Helical" evidence="1">
    <location>
        <begin position="60"/>
        <end position="77"/>
    </location>
</feature>
<sequence>MGIKTIFKKLSLEKFRNYVDTHKLQLFIFLILFIASIKIYEYETARRIAQDLNPSPGSEVILPFVVMLVCFIWNGFWEGIKEFKDNDWYV</sequence>
<dbReference type="RefSeq" id="WP_138470965.1">
    <property type="nucleotide sequence ID" value="NZ_VBTE01000005.1"/>
</dbReference>
<proteinExistence type="predicted"/>
<keyword evidence="1" id="KW-0812">Transmembrane</keyword>
<feature type="transmembrane region" description="Helical" evidence="1">
    <location>
        <begin position="21"/>
        <end position="40"/>
    </location>
</feature>
<gene>
    <name evidence="2" type="ORF">FEZ48_02690</name>
</gene>
<dbReference type="EMBL" id="VBTE01000005">
    <property type="protein sequence ID" value="TLQ08809.1"/>
    <property type="molecule type" value="Genomic_DNA"/>
</dbReference>
<evidence type="ECO:0000313" key="2">
    <source>
        <dbReference type="EMBL" id="TLQ08809.1"/>
    </source>
</evidence>
<organism evidence="2 3">
    <name type="scientific">Marinilactibacillus psychrotolerans</name>
    <dbReference type="NCBI Taxonomy" id="191770"/>
    <lineage>
        <taxon>Bacteria</taxon>
        <taxon>Bacillati</taxon>
        <taxon>Bacillota</taxon>
        <taxon>Bacilli</taxon>
        <taxon>Lactobacillales</taxon>
        <taxon>Carnobacteriaceae</taxon>
        <taxon>Marinilactibacillus</taxon>
    </lineage>
</organism>
<evidence type="ECO:0000313" key="3">
    <source>
        <dbReference type="Proteomes" id="UP000307201"/>
    </source>
</evidence>
<reference evidence="2 3" key="1">
    <citation type="submission" date="2019-05" db="EMBL/GenBank/DDBJ databases">
        <title>The metagenome of a microbial culture collection derived from dairy environment covers the genomic content of the human microbiome.</title>
        <authorList>
            <person name="Roder T."/>
            <person name="Wuthrich D."/>
            <person name="Sattari Z."/>
            <person name="Von Ah U."/>
            <person name="Bar C."/>
            <person name="Ronchi F."/>
            <person name="Macpherson A.J."/>
            <person name="Ganal-Vonarburg S.C."/>
            <person name="Bruggmann R."/>
            <person name="Vergeres G."/>
        </authorList>
    </citation>
    <scope>NUCLEOTIDE SEQUENCE [LARGE SCALE GENOMIC DNA]</scope>
    <source>
        <strain evidence="2 3">FAM 24235</strain>
    </source>
</reference>
<comment type="caution">
    <text evidence="2">The sequence shown here is derived from an EMBL/GenBank/DDBJ whole genome shotgun (WGS) entry which is preliminary data.</text>
</comment>
<keyword evidence="1" id="KW-1133">Transmembrane helix</keyword>
<dbReference type="Proteomes" id="UP000307201">
    <property type="component" value="Unassembled WGS sequence"/>
</dbReference>
<name>A0A5R9C6P1_9LACT</name>
<dbReference type="AlphaFoldDB" id="A0A5R9C6P1"/>
<accession>A0A5R9C6P1</accession>